<reference evidence="1" key="1">
    <citation type="submission" date="2020-05" db="EMBL/GenBank/DDBJ databases">
        <title>Phylogenomic resolution of chytrid fungi.</title>
        <authorList>
            <person name="Stajich J.E."/>
            <person name="Amses K."/>
            <person name="Simmons R."/>
            <person name="Seto K."/>
            <person name="Myers J."/>
            <person name="Bonds A."/>
            <person name="Quandt C.A."/>
            <person name="Barry K."/>
            <person name="Liu P."/>
            <person name="Grigoriev I."/>
            <person name="Longcore J.E."/>
            <person name="James T.Y."/>
        </authorList>
    </citation>
    <scope>NUCLEOTIDE SEQUENCE</scope>
    <source>
        <strain evidence="1">JEL0476</strain>
    </source>
</reference>
<organism evidence="1 2">
    <name type="scientific">Clydaea vesicula</name>
    <dbReference type="NCBI Taxonomy" id="447962"/>
    <lineage>
        <taxon>Eukaryota</taxon>
        <taxon>Fungi</taxon>
        <taxon>Fungi incertae sedis</taxon>
        <taxon>Chytridiomycota</taxon>
        <taxon>Chytridiomycota incertae sedis</taxon>
        <taxon>Chytridiomycetes</taxon>
        <taxon>Lobulomycetales</taxon>
        <taxon>Lobulomycetaceae</taxon>
        <taxon>Clydaea</taxon>
    </lineage>
</organism>
<gene>
    <name evidence="1" type="ORF">HK099_004960</name>
</gene>
<dbReference type="EMBL" id="JADGJW010000369">
    <property type="protein sequence ID" value="KAJ3218672.1"/>
    <property type="molecule type" value="Genomic_DNA"/>
</dbReference>
<comment type="caution">
    <text evidence="1">The sequence shown here is derived from an EMBL/GenBank/DDBJ whole genome shotgun (WGS) entry which is preliminary data.</text>
</comment>
<feature type="non-terminal residue" evidence="1">
    <location>
        <position position="1"/>
    </location>
</feature>
<proteinExistence type="predicted"/>
<name>A0AAD5U302_9FUNG</name>
<sequence>SVSFSLPKENRWREKETGRLNVNGNKNLFAYSKNYRQQKGQLKHERAKKRNFDTIELNGLEVANSNVKRNVKSNKKFVVGKKSREALMKNTFLYGGVVKIEDIDEVKEVADKFNGNLSMKFVFYTKDLHPREELSSDSSVCSSTVRSTTNSQSITLPADNFENHTTSIGMDITDSTEYCESFSNDSIESLMLPLNNMCQKGAFNDVLIGESISMMELNSTIKNCPEEEPHVKGQNFAQYDFFPTGIQLNIYPNTHSVLSSSNGGWPTGGDTLHQGSLPPNLNGSNPVSVEKKLKLAFCFSDSNPPSAALFIPKTVDIIESYMPDENLSVSPFQDCFINEKRVSAYSLSPQNILTNNSSIGLNTSAETTSPKNWDLKTMDSFREENRHLNSHHIDDDEIYNNITKNFKNMKLSKSFILSEEERLEFKDTPSFRKPSNGSINFLLPPARRRLSLKKLVVAGRRNSINILPSTLLSQDFPSHKEQCTGLENQKKLKKMFSLNEVILKKTKSVGQILNKKLDKDLNGYTVSEVIESEDNSDTSLKYNTFSWPKGLARKLEKIKLKRTSPSCVATVDNLKFEHTLDTSAKNIQEIDEVIYNVGDENAQYRQYIKDKRDDELTKFEKMYKDICILGTHLDFETIGERIM</sequence>
<accession>A0AAD5U302</accession>
<keyword evidence="2" id="KW-1185">Reference proteome</keyword>
<dbReference type="Proteomes" id="UP001211065">
    <property type="component" value="Unassembled WGS sequence"/>
</dbReference>
<dbReference type="AlphaFoldDB" id="A0AAD5U302"/>
<evidence type="ECO:0000313" key="2">
    <source>
        <dbReference type="Proteomes" id="UP001211065"/>
    </source>
</evidence>
<protein>
    <submittedName>
        <fullName evidence="1">Uncharacterized protein</fullName>
    </submittedName>
</protein>
<evidence type="ECO:0000313" key="1">
    <source>
        <dbReference type="EMBL" id="KAJ3218672.1"/>
    </source>
</evidence>